<dbReference type="Proteomes" id="UP000269539">
    <property type="component" value="Unassembled WGS sequence"/>
</dbReference>
<dbReference type="VEuPathDB" id="FungiDB:BTJ68_11644"/>
<name>A0A3M7GYJ5_HORWE</name>
<comment type="caution">
    <text evidence="1">The sequence shown here is derived from an EMBL/GenBank/DDBJ whole genome shotgun (WGS) entry which is preliminary data.</text>
</comment>
<dbReference type="EMBL" id="QWIO01000161">
    <property type="protein sequence ID" value="RMZ06068.1"/>
    <property type="molecule type" value="Genomic_DNA"/>
</dbReference>
<reference evidence="1 2" key="1">
    <citation type="journal article" date="2018" name="BMC Genomics">
        <title>Genomic evidence for intraspecific hybridization in a clonal and extremely halotolerant yeast.</title>
        <authorList>
            <person name="Gostincar C."/>
            <person name="Stajich J.E."/>
            <person name="Zupancic J."/>
            <person name="Zalar P."/>
            <person name="Gunde-Cimerman N."/>
        </authorList>
    </citation>
    <scope>NUCLEOTIDE SEQUENCE [LARGE SCALE GENOMIC DNA]</scope>
    <source>
        <strain evidence="1 2">EXF-10513</strain>
    </source>
</reference>
<organism evidence="1 2">
    <name type="scientific">Hortaea werneckii</name>
    <name type="common">Black yeast</name>
    <name type="synonym">Cladosporium werneckii</name>
    <dbReference type="NCBI Taxonomy" id="91943"/>
    <lineage>
        <taxon>Eukaryota</taxon>
        <taxon>Fungi</taxon>
        <taxon>Dikarya</taxon>
        <taxon>Ascomycota</taxon>
        <taxon>Pezizomycotina</taxon>
        <taxon>Dothideomycetes</taxon>
        <taxon>Dothideomycetidae</taxon>
        <taxon>Mycosphaerellales</taxon>
        <taxon>Teratosphaeriaceae</taxon>
        <taxon>Hortaea</taxon>
    </lineage>
</organism>
<accession>A0A3M7GYJ5</accession>
<sequence>MNATFSFRSNFLVLRISIATFRIRGCTMAEALGVAAGALGIASFGIQLADSVVKLKRFCGEVKGVPRKLQRLTTELEVMNEVLSTFKVDYEKLVATKSPLRKSLGLCEAAVKDLASSINTFEDRLSRRRRITSIYAALRREEVEDLVENMERTRSLLDFVSRMYLDAQRQDELSSILVHYQTISSAVSSSTAGAAARHARADDGRVAQQEIETVRRPPVPTSGALARSRTLEYRTSWWLFSQVWDLSVERASSGWKFSLRFQRMLPTEHLVYGFCLHGDVGGMQRLISNGEVSPDDKISTPHGRELSLITVRN</sequence>
<evidence type="ECO:0000313" key="1">
    <source>
        <dbReference type="EMBL" id="RMZ06068.1"/>
    </source>
</evidence>
<gene>
    <name evidence="1" type="ORF">D0864_02325</name>
</gene>
<evidence type="ECO:0000313" key="2">
    <source>
        <dbReference type="Proteomes" id="UP000269539"/>
    </source>
</evidence>
<protein>
    <submittedName>
        <fullName evidence="1">Uncharacterized protein</fullName>
    </submittedName>
</protein>
<proteinExistence type="predicted"/>
<dbReference type="AlphaFoldDB" id="A0A3M7GYJ5"/>